<evidence type="ECO:0000256" key="5">
    <source>
        <dbReference type="ARBA" id="ARBA00037345"/>
    </source>
</evidence>
<accession>A0A0M9GBI2</accession>
<dbReference type="STRING" id="50340.PF66_06460"/>
<sequence length="300" mass="32769">MGDPLSDVIALLKPRAVFSKIISGAGTWGVRYSEFGLPSFCAVLEGSCRLAIDGQPELVLEAGDFLLLSKTPAFTLSGFAPVQPLAMVPVYGNTHPDELRHGDPDAPADVRLLGGHFDFETPEASLLVAMLPARVHVRGVERLTTLVRLLREESMAQAVGHQLILTRLVEVLLIEALRSIPPEQTPQGLLRGLADPRLAKALRQMHGDIAYGWTVPELAQVAMLSRSAFFKRFMTTLGQSPMEYLLGWRMTVAKDLLRHTQMGMVEVAEGVGYRSASAFSTAFTRHVGTPPRQYARGASR</sequence>
<dbReference type="OrthoDB" id="9783876at2"/>
<evidence type="ECO:0000256" key="3">
    <source>
        <dbReference type="ARBA" id="ARBA00023125"/>
    </source>
</evidence>
<dbReference type="InterPro" id="IPR018062">
    <property type="entry name" value="HTH_AraC-typ_CS"/>
</dbReference>
<keyword evidence="2" id="KW-0805">Transcription regulation</keyword>
<protein>
    <submittedName>
        <fullName evidence="7">Transcriptional regulator containing an amidase domain and an AraC-type DNA-binding HTH domain</fullName>
    </submittedName>
</protein>
<dbReference type="InterPro" id="IPR032783">
    <property type="entry name" value="AraC_lig"/>
</dbReference>
<dbReference type="PANTHER" id="PTHR46796">
    <property type="entry name" value="HTH-TYPE TRANSCRIPTIONAL ACTIVATOR RHAS-RELATED"/>
    <property type="match status" value="1"/>
</dbReference>
<dbReference type="EMBL" id="JSYZ01000064">
    <property type="protein sequence ID" value="KPA86995.1"/>
    <property type="molecule type" value="Genomic_DNA"/>
</dbReference>
<dbReference type="Gene3D" id="1.10.10.60">
    <property type="entry name" value="Homeodomain-like"/>
    <property type="match status" value="2"/>
</dbReference>
<reference evidence="7 8" key="1">
    <citation type="journal article" date="2015" name="PLoS ONE">
        <title>Rice-Infecting Pseudomonas Genomes Are Highly Accessorized and Harbor Multiple Putative Virulence Mechanisms to Cause Sheath Brown Rot.</title>
        <authorList>
            <person name="Quibod I.L."/>
            <person name="Grande G."/>
            <person name="Oreiro E.G."/>
            <person name="Borja F.N."/>
            <person name="Dossa G.S."/>
            <person name="Mauleon R."/>
            <person name="Cruz C.V."/>
            <person name="Oliva R."/>
        </authorList>
    </citation>
    <scope>NUCLEOTIDE SEQUENCE [LARGE SCALE GENOMIC DNA]</scope>
    <source>
        <strain evidence="7 8">IRRI 6609</strain>
    </source>
</reference>
<organism evidence="7 8">
    <name type="scientific">Pseudomonas asplenii</name>
    <dbReference type="NCBI Taxonomy" id="53407"/>
    <lineage>
        <taxon>Bacteria</taxon>
        <taxon>Pseudomonadati</taxon>
        <taxon>Pseudomonadota</taxon>
        <taxon>Gammaproteobacteria</taxon>
        <taxon>Pseudomonadales</taxon>
        <taxon>Pseudomonadaceae</taxon>
        <taxon>Pseudomonas</taxon>
    </lineage>
</organism>
<proteinExistence type="predicted"/>
<name>A0A0M9GBI2_9PSED</name>
<dbReference type="PATRIC" id="fig|50340.43.peg.5349"/>
<dbReference type="Pfam" id="PF12833">
    <property type="entry name" value="HTH_18"/>
    <property type="match status" value="1"/>
</dbReference>
<dbReference type="SMART" id="SM00342">
    <property type="entry name" value="HTH_ARAC"/>
    <property type="match status" value="1"/>
</dbReference>
<feature type="domain" description="HTH araC/xylS-type" evidence="6">
    <location>
        <begin position="199"/>
        <end position="297"/>
    </location>
</feature>
<dbReference type="PANTHER" id="PTHR46796:SF7">
    <property type="entry name" value="ARAC FAMILY TRANSCRIPTIONAL REGULATOR"/>
    <property type="match status" value="1"/>
</dbReference>
<dbReference type="Proteomes" id="UP000037931">
    <property type="component" value="Unassembled WGS sequence"/>
</dbReference>
<dbReference type="GO" id="GO:0009893">
    <property type="term" value="P:positive regulation of metabolic process"/>
    <property type="evidence" value="ECO:0007669"/>
    <property type="project" value="UniProtKB-ARBA"/>
</dbReference>
<gene>
    <name evidence="7" type="ORF">PF66_06460</name>
</gene>
<evidence type="ECO:0000259" key="6">
    <source>
        <dbReference type="PROSITE" id="PS01124"/>
    </source>
</evidence>
<dbReference type="RefSeq" id="WP_054064909.1">
    <property type="nucleotide sequence ID" value="NZ_JSYZ01000064.1"/>
</dbReference>
<keyword evidence="3 7" id="KW-0238">DNA-binding</keyword>
<comment type="subcellular location">
    <subcellularLocation>
        <location evidence="1">Cytoplasm</location>
    </subcellularLocation>
</comment>
<dbReference type="InterPro" id="IPR050204">
    <property type="entry name" value="AraC_XylS_family_regulators"/>
</dbReference>
<dbReference type="SUPFAM" id="SSF46689">
    <property type="entry name" value="Homeodomain-like"/>
    <property type="match status" value="2"/>
</dbReference>
<keyword evidence="8" id="KW-1185">Reference proteome</keyword>
<dbReference type="InterPro" id="IPR009057">
    <property type="entry name" value="Homeodomain-like_sf"/>
</dbReference>
<dbReference type="AlphaFoldDB" id="A0A0M9GBI2"/>
<dbReference type="GO" id="GO:0003700">
    <property type="term" value="F:DNA-binding transcription factor activity"/>
    <property type="evidence" value="ECO:0007669"/>
    <property type="project" value="InterPro"/>
</dbReference>
<evidence type="ECO:0000313" key="8">
    <source>
        <dbReference type="Proteomes" id="UP000037931"/>
    </source>
</evidence>
<dbReference type="PROSITE" id="PS01124">
    <property type="entry name" value="HTH_ARAC_FAMILY_2"/>
    <property type="match status" value="1"/>
</dbReference>
<dbReference type="PROSITE" id="PS00041">
    <property type="entry name" value="HTH_ARAC_FAMILY_1"/>
    <property type="match status" value="1"/>
</dbReference>
<dbReference type="GO" id="GO:0043565">
    <property type="term" value="F:sequence-specific DNA binding"/>
    <property type="evidence" value="ECO:0007669"/>
    <property type="project" value="InterPro"/>
</dbReference>
<evidence type="ECO:0000256" key="4">
    <source>
        <dbReference type="ARBA" id="ARBA00023163"/>
    </source>
</evidence>
<comment type="function">
    <text evidence="5">Regulatory protein of the TOL plasmid xyl operons. XylS activates the xylXYZLTEGFJQKIH operon required for the degradation of toluene, m-xylene and p-xylene.</text>
</comment>
<evidence type="ECO:0000256" key="1">
    <source>
        <dbReference type="ARBA" id="ARBA00004496"/>
    </source>
</evidence>
<keyword evidence="4" id="KW-0804">Transcription</keyword>
<dbReference type="Pfam" id="PF12852">
    <property type="entry name" value="Cupin_6"/>
    <property type="match status" value="1"/>
</dbReference>
<dbReference type="GO" id="GO:0005737">
    <property type="term" value="C:cytoplasm"/>
    <property type="evidence" value="ECO:0007669"/>
    <property type="project" value="UniProtKB-SubCell"/>
</dbReference>
<comment type="caution">
    <text evidence="7">The sequence shown here is derived from an EMBL/GenBank/DDBJ whole genome shotgun (WGS) entry which is preliminary data.</text>
</comment>
<evidence type="ECO:0000313" key="7">
    <source>
        <dbReference type="EMBL" id="KPA86995.1"/>
    </source>
</evidence>
<dbReference type="InterPro" id="IPR018060">
    <property type="entry name" value="HTH_AraC"/>
</dbReference>
<evidence type="ECO:0000256" key="2">
    <source>
        <dbReference type="ARBA" id="ARBA00023015"/>
    </source>
</evidence>